<dbReference type="EMBL" id="JAEPRA010000009">
    <property type="protein sequence ID" value="KAG2180378.1"/>
    <property type="molecule type" value="Genomic_DNA"/>
</dbReference>
<name>A0A8H7PUC9_9FUNG</name>
<gene>
    <name evidence="1" type="ORF">INT44_003380</name>
</gene>
<proteinExistence type="predicted"/>
<organism evidence="1 2">
    <name type="scientific">Umbelopsis vinacea</name>
    <dbReference type="NCBI Taxonomy" id="44442"/>
    <lineage>
        <taxon>Eukaryota</taxon>
        <taxon>Fungi</taxon>
        <taxon>Fungi incertae sedis</taxon>
        <taxon>Mucoromycota</taxon>
        <taxon>Mucoromycotina</taxon>
        <taxon>Umbelopsidomycetes</taxon>
        <taxon>Umbelopsidales</taxon>
        <taxon>Umbelopsidaceae</taxon>
        <taxon>Umbelopsis</taxon>
    </lineage>
</organism>
<comment type="caution">
    <text evidence="1">The sequence shown here is derived from an EMBL/GenBank/DDBJ whole genome shotgun (WGS) entry which is preliminary data.</text>
</comment>
<evidence type="ECO:0000313" key="1">
    <source>
        <dbReference type="EMBL" id="KAG2180378.1"/>
    </source>
</evidence>
<dbReference type="OrthoDB" id="2244689at2759"/>
<protein>
    <submittedName>
        <fullName evidence="1">Uncharacterized protein</fullName>
    </submittedName>
</protein>
<sequence>MTQLFDLMADYCYALVQASRKEVNSWTYEVLQRNIQLAVYVECEMAVLEDRDIEAAQEKASRFNRRVKDLTTEMLRDAHHTLYKALIGSPYLSNDMFWRIVQTYRFLNRPDETGEETLIQDMCARSQEGNIQHNLEKMLKVMESP</sequence>
<dbReference type="Proteomes" id="UP000612746">
    <property type="component" value="Unassembled WGS sequence"/>
</dbReference>
<keyword evidence="2" id="KW-1185">Reference proteome</keyword>
<accession>A0A8H7PUC9</accession>
<dbReference type="AlphaFoldDB" id="A0A8H7PUC9"/>
<evidence type="ECO:0000313" key="2">
    <source>
        <dbReference type="Proteomes" id="UP000612746"/>
    </source>
</evidence>
<reference evidence="1" key="1">
    <citation type="submission" date="2020-12" db="EMBL/GenBank/DDBJ databases">
        <title>Metabolic potential, ecology and presence of endohyphal bacteria is reflected in genomic diversity of Mucoromycotina.</title>
        <authorList>
            <person name="Muszewska A."/>
            <person name="Okrasinska A."/>
            <person name="Steczkiewicz K."/>
            <person name="Drgas O."/>
            <person name="Orlowska M."/>
            <person name="Perlinska-Lenart U."/>
            <person name="Aleksandrzak-Piekarczyk T."/>
            <person name="Szatraj K."/>
            <person name="Zielenkiewicz U."/>
            <person name="Pilsyk S."/>
            <person name="Malc E."/>
            <person name="Mieczkowski P."/>
            <person name="Kruszewska J.S."/>
            <person name="Biernat P."/>
            <person name="Pawlowska J."/>
        </authorList>
    </citation>
    <scope>NUCLEOTIDE SEQUENCE</scope>
    <source>
        <strain evidence="1">WA0000051536</strain>
    </source>
</reference>